<dbReference type="PANTHER" id="PTHR45881:SF5">
    <property type="entry name" value="FORK-HEAD DOMAIN-CONTAINING PROTEIN"/>
    <property type="match status" value="1"/>
</dbReference>
<dbReference type="PROSITE" id="PS50039">
    <property type="entry name" value="FORK_HEAD_3"/>
    <property type="match status" value="1"/>
</dbReference>
<dbReference type="InterPro" id="IPR030456">
    <property type="entry name" value="TF_fork_head_CS_2"/>
</dbReference>
<keyword evidence="5 6" id="KW-0539">Nucleus</keyword>
<evidence type="ECO:0000256" key="2">
    <source>
        <dbReference type="ARBA" id="ARBA00023015"/>
    </source>
</evidence>
<evidence type="ECO:0000256" key="4">
    <source>
        <dbReference type="ARBA" id="ARBA00023163"/>
    </source>
</evidence>
<evidence type="ECO:0000256" key="1">
    <source>
        <dbReference type="ARBA" id="ARBA00004123"/>
    </source>
</evidence>
<evidence type="ECO:0000259" key="8">
    <source>
        <dbReference type="PROSITE" id="PS50039"/>
    </source>
</evidence>
<dbReference type="Gene3D" id="1.10.10.10">
    <property type="entry name" value="Winged helix-like DNA-binding domain superfamily/Winged helix DNA-binding domain"/>
    <property type="match status" value="1"/>
</dbReference>
<proteinExistence type="predicted"/>
<comment type="subcellular location">
    <subcellularLocation>
        <location evidence="1 6">Nucleus</location>
    </subcellularLocation>
</comment>
<dbReference type="InterPro" id="IPR036390">
    <property type="entry name" value="WH_DNA-bd_sf"/>
</dbReference>
<feature type="compositionally biased region" description="Low complexity" evidence="7">
    <location>
        <begin position="93"/>
        <end position="105"/>
    </location>
</feature>
<comment type="caution">
    <text evidence="9">The sequence shown here is derived from an EMBL/GenBank/DDBJ whole genome shotgun (WGS) entry which is preliminary data.</text>
</comment>
<feature type="DNA-binding region" description="Fork-head" evidence="6">
    <location>
        <begin position="212"/>
        <end position="310"/>
    </location>
</feature>
<evidence type="ECO:0000256" key="5">
    <source>
        <dbReference type="ARBA" id="ARBA00023242"/>
    </source>
</evidence>
<dbReference type="Proteomes" id="UP000664203">
    <property type="component" value="Unassembled WGS sequence"/>
</dbReference>
<keyword evidence="2" id="KW-0805">Transcription regulation</keyword>
<sequence>MPALLVNRASALSDHSHDALHHLPSQAYMSPESSLTWPNSEQLATLGHTSFGYRTEPSSSAIHARTCFGNVEDQAKGEDKWGNGPHQQLPTPFSLSSSSFNNNSFETDQGLAPSAQSNSAIQRPILSIPTHQSQLPPWTDFTVANAFEEPRARPRYNPPQAYAYDTATSFGPSLYATSSDPRTSTQPRLHHSFRGTERCGPQDSESESEGKQGEPPYAKLIYRALMDAPEHQMVLKDIYDWIAQNTDKARDPAFKGWQNSVRHNLSMNGAFTKVPHVDPSNKAKKGFIWVLEPSAVGAGIESTTRYRQKTIGKRSDNIDQADPKRQRSGRKGGRAARKSAKMRRSALLDHDSRYARYPKSEPKMTYNSLPHEPLRQTSPHQNWNGTSGLPYYLTPPLSSTQPSFPENDIYDYGAMTENQETQQNETVYDRQDLPLFDHPFASGCESMQHEGSGIIKFEDHYLANKLTAFT</sequence>
<dbReference type="AlphaFoldDB" id="A0A8H3G2A9"/>
<dbReference type="Pfam" id="PF00250">
    <property type="entry name" value="Forkhead"/>
    <property type="match status" value="1"/>
</dbReference>
<evidence type="ECO:0000256" key="6">
    <source>
        <dbReference type="PROSITE-ProRule" id="PRU00089"/>
    </source>
</evidence>
<keyword evidence="3 6" id="KW-0238">DNA-binding</keyword>
<dbReference type="GO" id="GO:0005634">
    <property type="term" value="C:nucleus"/>
    <property type="evidence" value="ECO:0007669"/>
    <property type="project" value="UniProtKB-SubCell"/>
</dbReference>
<feature type="domain" description="Fork-head" evidence="8">
    <location>
        <begin position="212"/>
        <end position="310"/>
    </location>
</feature>
<dbReference type="PANTHER" id="PTHR45881">
    <property type="entry name" value="CHECKPOINT SUPPRESSOR 1-LIKE, ISOFORM A-RELATED"/>
    <property type="match status" value="1"/>
</dbReference>
<dbReference type="SUPFAM" id="SSF46785">
    <property type="entry name" value="Winged helix' DNA-binding domain"/>
    <property type="match status" value="1"/>
</dbReference>
<organism evidence="9 10">
    <name type="scientific">Alectoria fallacina</name>
    <dbReference type="NCBI Taxonomy" id="1903189"/>
    <lineage>
        <taxon>Eukaryota</taxon>
        <taxon>Fungi</taxon>
        <taxon>Dikarya</taxon>
        <taxon>Ascomycota</taxon>
        <taxon>Pezizomycotina</taxon>
        <taxon>Lecanoromycetes</taxon>
        <taxon>OSLEUM clade</taxon>
        <taxon>Lecanoromycetidae</taxon>
        <taxon>Lecanorales</taxon>
        <taxon>Lecanorineae</taxon>
        <taxon>Parmeliaceae</taxon>
        <taxon>Alectoria</taxon>
    </lineage>
</organism>
<accession>A0A8H3G2A9</accession>
<feature type="compositionally biased region" description="Basic residues" evidence="7">
    <location>
        <begin position="326"/>
        <end position="344"/>
    </location>
</feature>
<dbReference type="InterPro" id="IPR001766">
    <property type="entry name" value="Fork_head_dom"/>
</dbReference>
<dbReference type="PROSITE" id="PS00658">
    <property type="entry name" value="FORK_HEAD_2"/>
    <property type="match status" value="1"/>
</dbReference>
<dbReference type="OrthoDB" id="5954824at2759"/>
<feature type="region of interest" description="Disordered" evidence="7">
    <location>
        <begin position="360"/>
        <end position="381"/>
    </location>
</feature>
<dbReference type="InterPro" id="IPR036388">
    <property type="entry name" value="WH-like_DNA-bd_sf"/>
</dbReference>
<dbReference type="EMBL" id="CAJPDR010000378">
    <property type="protein sequence ID" value="CAF9934440.1"/>
    <property type="molecule type" value="Genomic_DNA"/>
</dbReference>
<gene>
    <name evidence="9" type="ORF">ALECFALPRED_005948</name>
</gene>
<dbReference type="GO" id="GO:0000981">
    <property type="term" value="F:DNA-binding transcription factor activity, RNA polymerase II-specific"/>
    <property type="evidence" value="ECO:0007669"/>
    <property type="project" value="TreeGrafter"/>
</dbReference>
<keyword evidence="10" id="KW-1185">Reference proteome</keyword>
<feature type="region of interest" description="Disordered" evidence="7">
    <location>
        <begin position="75"/>
        <end position="118"/>
    </location>
</feature>
<protein>
    <recommendedName>
        <fullName evidence="8">Fork-head domain-containing protein</fullName>
    </recommendedName>
</protein>
<dbReference type="GO" id="GO:0000978">
    <property type="term" value="F:RNA polymerase II cis-regulatory region sequence-specific DNA binding"/>
    <property type="evidence" value="ECO:0007669"/>
    <property type="project" value="TreeGrafter"/>
</dbReference>
<feature type="region of interest" description="Disordered" evidence="7">
    <location>
        <begin position="173"/>
        <end position="215"/>
    </location>
</feature>
<keyword evidence="4" id="KW-0804">Transcription</keyword>
<feature type="compositionally biased region" description="Basic and acidic residues" evidence="7">
    <location>
        <begin position="313"/>
        <end position="325"/>
    </location>
</feature>
<feature type="region of interest" description="Disordered" evidence="7">
    <location>
        <begin position="306"/>
        <end position="345"/>
    </location>
</feature>
<evidence type="ECO:0000313" key="10">
    <source>
        <dbReference type="Proteomes" id="UP000664203"/>
    </source>
</evidence>
<feature type="compositionally biased region" description="Polar residues" evidence="7">
    <location>
        <begin position="173"/>
        <end position="187"/>
    </location>
</feature>
<dbReference type="PRINTS" id="PR00053">
    <property type="entry name" value="FORKHEAD"/>
</dbReference>
<evidence type="ECO:0000256" key="7">
    <source>
        <dbReference type="SAM" id="MobiDB-lite"/>
    </source>
</evidence>
<evidence type="ECO:0000256" key="3">
    <source>
        <dbReference type="ARBA" id="ARBA00023125"/>
    </source>
</evidence>
<name>A0A8H3G2A9_9LECA</name>
<evidence type="ECO:0000313" key="9">
    <source>
        <dbReference type="EMBL" id="CAF9934440.1"/>
    </source>
</evidence>
<dbReference type="SMART" id="SM00339">
    <property type="entry name" value="FH"/>
    <property type="match status" value="1"/>
</dbReference>
<reference evidence="9" key="1">
    <citation type="submission" date="2021-03" db="EMBL/GenBank/DDBJ databases">
        <authorList>
            <person name="Tagirdzhanova G."/>
        </authorList>
    </citation>
    <scope>NUCLEOTIDE SEQUENCE</scope>
</reference>